<evidence type="ECO:0000313" key="2">
    <source>
        <dbReference type="EMBL" id="GFB17143.1"/>
    </source>
</evidence>
<feature type="compositionally biased region" description="Acidic residues" evidence="1">
    <location>
        <begin position="10"/>
        <end position="19"/>
    </location>
</feature>
<sequence length="179" mass="20157">MELDEHVKDDDEDPEEGPGEDPSKEHEPKDDDEDLEKDPNEEHEPEDEDTKEPSEDSDETEPSEEDETAVTSLPHRHHGARMFVRPQTPMATSTHALIDAFAAGSFPFPLPPTSPTYDQAPLGHRTAIIRKRDDIPKEDMPPRRRFEFTAPPPGCDVVESFTPTAARAPRSQYDFVDTV</sequence>
<evidence type="ECO:0000256" key="1">
    <source>
        <dbReference type="SAM" id="MobiDB-lite"/>
    </source>
</evidence>
<organism evidence="2">
    <name type="scientific">Tanacetum cinerariifolium</name>
    <name type="common">Dalmatian daisy</name>
    <name type="synonym">Chrysanthemum cinerariifolium</name>
    <dbReference type="NCBI Taxonomy" id="118510"/>
    <lineage>
        <taxon>Eukaryota</taxon>
        <taxon>Viridiplantae</taxon>
        <taxon>Streptophyta</taxon>
        <taxon>Embryophyta</taxon>
        <taxon>Tracheophyta</taxon>
        <taxon>Spermatophyta</taxon>
        <taxon>Magnoliopsida</taxon>
        <taxon>eudicotyledons</taxon>
        <taxon>Gunneridae</taxon>
        <taxon>Pentapetalae</taxon>
        <taxon>asterids</taxon>
        <taxon>campanulids</taxon>
        <taxon>Asterales</taxon>
        <taxon>Asteraceae</taxon>
        <taxon>Asteroideae</taxon>
        <taxon>Anthemideae</taxon>
        <taxon>Anthemidinae</taxon>
        <taxon>Tanacetum</taxon>
    </lineage>
</organism>
<name>A0A699KZU1_TANCI</name>
<feature type="non-terminal residue" evidence="2">
    <location>
        <position position="179"/>
    </location>
</feature>
<dbReference type="EMBL" id="BKCJ010567557">
    <property type="protein sequence ID" value="GFB17143.1"/>
    <property type="molecule type" value="Genomic_DNA"/>
</dbReference>
<proteinExistence type="predicted"/>
<feature type="compositionally biased region" description="Acidic residues" evidence="1">
    <location>
        <begin position="43"/>
        <end position="68"/>
    </location>
</feature>
<feature type="region of interest" description="Disordered" evidence="1">
    <location>
        <begin position="132"/>
        <end position="157"/>
    </location>
</feature>
<feature type="region of interest" description="Disordered" evidence="1">
    <location>
        <begin position="1"/>
        <end position="88"/>
    </location>
</feature>
<accession>A0A699KZU1</accession>
<reference evidence="2" key="1">
    <citation type="journal article" date="2019" name="Sci. Rep.">
        <title>Draft genome of Tanacetum cinerariifolium, the natural source of mosquito coil.</title>
        <authorList>
            <person name="Yamashiro T."/>
            <person name="Shiraishi A."/>
            <person name="Satake H."/>
            <person name="Nakayama K."/>
        </authorList>
    </citation>
    <scope>NUCLEOTIDE SEQUENCE</scope>
</reference>
<dbReference type="AlphaFoldDB" id="A0A699KZU1"/>
<protein>
    <submittedName>
        <fullName evidence="2">Uncharacterized protein</fullName>
    </submittedName>
</protein>
<comment type="caution">
    <text evidence="2">The sequence shown here is derived from an EMBL/GenBank/DDBJ whole genome shotgun (WGS) entry which is preliminary data.</text>
</comment>
<gene>
    <name evidence="2" type="ORF">Tci_689114</name>
</gene>
<feature type="compositionally biased region" description="Basic and acidic residues" evidence="1">
    <location>
        <begin position="132"/>
        <end position="147"/>
    </location>
</feature>